<keyword evidence="3" id="KW-1185">Reference proteome</keyword>
<gene>
    <name evidence="2" type="ORF">B4O97_16260</name>
</gene>
<proteinExistence type="predicted"/>
<protein>
    <recommendedName>
        <fullName evidence="1">YopA central domain-containing protein</fullName>
    </recommendedName>
</protein>
<dbReference type="Pfam" id="PF26308">
    <property type="entry name" value="YopA_M"/>
    <property type="match status" value="1"/>
</dbReference>
<dbReference type="InterPro" id="IPR058684">
    <property type="entry name" value="YopA_M"/>
</dbReference>
<dbReference type="Proteomes" id="UP000192343">
    <property type="component" value="Unassembled WGS sequence"/>
</dbReference>
<organism evidence="2 3">
    <name type="scientific">Marispirochaeta aestuarii</name>
    <dbReference type="NCBI Taxonomy" id="1963862"/>
    <lineage>
        <taxon>Bacteria</taxon>
        <taxon>Pseudomonadati</taxon>
        <taxon>Spirochaetota</taxon>
        <taxon>Spirochaetia</taxon>
        <taxon>Spirochaetales</taxon>
        <taxon>Spirochaetaceae</taxon>
        <taxon>Marispirochaeta</taxon>
    </lineage>
</organism>
<reference evidence="2 3" key="1">
    <citation type="submission" date="2017-03" db="EMBL/GenBank/DDBJ databases">
        <title>Draft Genome sequence of Marispirochaeta sp. strain JC444.</title>
        <authorList>
            <person name="Shivani Y."/>
            <person name="Subhash Y."/>
            <person name="Sasikala C."/>
            <person name="Ramana C."/>
        </authorList>
    </citation>
    <scope>NUCLEOTIDE SEQUENCE [LARGE SCALE GENOMIC DNA]</scope>
    <source>
        <strain evidence="2 3">JC444</strain>
    </source>
</reference>
<name>A0A1Y1RUB3_9SPIO</name>
<dbReference type="RefSeq" id="WP_083052467.1">
    <property type="nucleotide sequence ID" value="NZ_MWQY01000022.1"/>
</dbReference>
<accession>A0A1Y1RUB3</accession>
<dbReference type="STRING" id="1963862.B4O97_16260"/>
<feature type="domain" description="YopA central" evidence="1">
    <location>
        <begin position="122"/>
        <end position="234"/>
    </location>
</feature>
<evidence type="ECO:0000259" key="1">
    <source>
        <dbReference type="Pfam" id="PF26308"/>
    </source>
</evidence>
<comment type="caution">
    <text evidence="2">The sequence shown here is derived from an EMBL/GenBank/DDBJ whole genome shotgun (WGS) entry which is preliminary data.</text>
</comment>
<sequence length="466" mass="53240">MTNPNNVQLPDAFSQGPGFPVNLGTAKADFWIEDGGGARFKELKQIDVHGTQIFLPKDRVHLSLSGIPSSDVLRAAFNGTAFVQFTGQEPIQCLNHDNDENHSTWIPLMEPLDIVHSPDSGTRLEFVLFAFPVFYGDQDKKVKRTNEEGKTMGWWRCGQIEMTHEQWHIQITAHSKTKEWGETIKQTGGLAATHAGCIQKTNGEPMDWNEAQDIINCLHHFLSFARGHWQPIGNIRLLSNDDICLREKWGILRGSDPLSHNNSLTWWSPHPQAHHLLDVFKGFWDLWIDLSWKEVLPEVIYWYLQANLAGRGHLSADSALILSQSTLEKLSWIYATQVKKAVSEEAFQPGKLRASDQIRLLATLMDLPHEIPDILGSIKEDVNGQKFEDAFHAITIIRNQLVHSKKKRELKPRAEFDAWNLSQWYVEMCLLRLMKYQGRYANRVRMHKWAGETEAVPWAISEESAK</sequence>
<dbReference type="AlphaFoldDB" id="A0A1Y1RUB3"/>
<evidence type="ECO:0000313" key="2">
    <source>
        <dbReference type="EMBL" id="ORC32616.1"/>
    </source>
</evidence>
<evidence type="ECO:0000313" key="3">
    <source>
        <dbReference type="Proteomes" id="UP000192343"/>
    </source>
</evidence>
<dbReference type="EMBL" id="MWQY01000022">
    <property type="protein sequence ID" value="ORC32616.1"/>
    <property type="molecule type" value="Genomic_DNA"/>
</dbReference>
<dbReference type="OrthoDB" id="581728at2"/>